<dbReference type="STRING" id="756272.Plabr_0724"/>
<dbReference type="HOGENOM" id="CLU_054109_0_0_0"/>
<dbReference type="SUPFAM" id="SSF55729">
    <property type="entry name" value="Acyl-CoA N-acyltransferases (Nat)"/>
    <property type="match status" value="1"/>
</dbReference>
<dbReference type="PROSITE" id="PS51186">
    <property type="entry name" value="GNAT"/>
    <property type="match status" value="1"/>
</dbReference>
<dbReference type="KEGG" id="pbs:Plabr_0724"/>
<organism evidence="3 4">
    <name type="scientific">Rubinisphaera brasiliensis (strain ATCC 49424 / DSM 5305 / JCM 21570 / IAM 15109 / NBRC 103401 / IFAM 1448)</name>
    <name type="common">Planctomyces brasiliensis</name>
    <dbReference type="NCBI Taxonomy" id="756272"/>
    <lineage>
        <taxon>Bacteria</taxon>
        <taxon>Pseudomonadati</taxon>
        <taxon>Planctomycetota</taxon>
        <taxon>Planctomycetia</taxon>
        <taxon>Planctomycetales</taxon>
        <taxon>Planctomycetaceae</taxon>
        <taxon>Rubinisphaera</taxon>
    </lineage>
</organism>
<evidence type="ECO:0000259" key="2">
    <source>
        <dbReference type="PROSITE" id="PS51186"/>
    </source>
</evidence>
<evidence type="ECO:0000313" key="4">
    <source>
        <dbReference type="Proteomes" id="UP000006860"/>
    </source>
</evidence>
<dbReference type="Pfam" id="PF18014">
    <property type="entry name" value="Acetyltransf_18"/>
    <property type="match status" value="1"/>
</dbReference>
<keyword evidence="1" id="KW-0472">Membrane</keyword>
<keyword evidence="4" id="KW-1185">Reference proteome</keyword>
<evidence type="ECO:0000256" key="1">
    <source>
        <dbReference type="SAM" id="Phobius"/>
    </source>
</evidence>
<dbReference type="Pfam" id="PF00583">
    <property type="entry name" value="Acetyltransf_1"/>
    <property type="match status" value="1"/>
</dbReference>
<dbReference type="eggNOG" id="COG0454">
    <property type="taxonomic scope" value="Bacteria"/>
</dbReference>
<dbReference type="OrthoDB" id="20916at2"/>
<sequence>MEDLYRIATREELDLAVEWAAAEGWNPGLDDADIFWETDPEGFVCIERNCEVIGTGSIVSYGAFGFMGFFIVRKGMRNQGIGAPFWNWRKQRLQERLQPGAAIGMDGVFEMQPFYGKGGFVFSHRNIRMEGVGKASRPDPRLIPLAELPDASIREMDRRCFGFDRERFLSRWIQPKAGRALGYWKDDQLRGFGVVRKCRTGYKIGPLFAQNADIAEALFDGLAAEATGEPVYLDTPESNPAAIALASRKEMQEVFGCARMHLGPIPPLPWQEIFGVTTFEMG</sequence>
<dbReference type="GO" id="GO:0016747">
    <property type="term" value="F:acyltransferase activity, transferring groups other than amino-acyl groups"/>
    <property type="evidence" value="ECO:0007669"/>
    <property type="project" value="InterPro"/>
</dbReference>
<name>F0SGR6_RUBBR</name>
<dbReference type="InterPro" id="IPR016181">
    <property type="entry name" value="Acyl_CoA_acyltransferase"/>
</dbReference>
<dbReference type="EMBL" id="CP002546">
    <property type="protein sequence ID" value="ADY58351.1"/>
    <property type="molecule type" value="Genomic_DNA"/>
</dbReference>
<feature type="domain" description="N-acetyltransferase" evidence="2">
    <location>
        <begin position="3"/>
        <end position="188"/>
    </location>
</feature>
<evidence type="ECO:0000313" key="3">
    <source>
        <dbReference type="EMBL" id="ADY58351.1"/>
    </source>
</evidence>
<feature type="transmembrane region" description="Helical" evidence="1">
    <location>
        <begin position="52"/>
        <end position="72"/>
    </location>
</feature>
<keyword evidence="1" id="KW-1133">Transmembrane helix</keyword>
<accession>F0SGR6</accession>
<proteinExistence type="predicted"/>
<reference evidence="4" key="1">
    <citation type="submission" date="2011-02" db="EMBL/GenBank/DDBJ databases">
        <title>The complete genome of Planctomyces brasiliensis DSM 5305.</title>
        <authorList>
            <person name="Lucas S."/>
            <person name="Copeland A."/>
            <person name="Lapidus A."/>
            <person name="Bruce D."/>
            <person name="Goodwin L."/>
            <person name="Pitluck S."/>
            <person name="Kyrpides N."/>
            <person name="Mavromatis K."/>
            <person name="Pagani I."/>
            <person name="Ivanova N."/>
            <person name="Ovchinnikova G."/>
            <person name="Lu M."/>
            <person name="Detter J.C."/>
            <person name="Han C."/>
            <person name="Land M."/>
            <person name="Hauser L."/>
            <person name="Markowitz V."/>
            <person name="Cheng J.-F."/>
            <person name="Hugenholtz P."/>
            <person name="Woyke T."/>
            <person name="Wu D."/>
            <person name="Tindall B."/>
            <person name="Pomrenke H.G."/>
            <person name="Brambilla E."/>
            <person name="Klenk H.-P."/>
            <person name="Eisen J.A."/>
        </authorList>
    </citation>
    <scope>NUCLEOTIDE SEQUENCE [LARGE SCALE GENOMIC DNA]</scope>
    <source>
        <strain evidence="4">ATCC 49424 / DSM 5305 / JCM 21570 / NBRC 103401 / IFAM 1448</strain>
    </source>
</reference>
<dbReference type="InterPro" id="IPR041496">
    <property type="entry name" value="YitH/HolE_GNAT"/>
</dbReference>
<dbReference type="RefSeq" id="WP_013627092.1">
    <property type="nucleotide sequence ID" value="NC_015174.1"/>
</dbReference>
<dbReference type="Proteomes" id="UP000006860">
    <property type="component" value="Chromosome"/>
</dbReference>
<dbReference type="AlphaFoldDB" id="F0SGR6"/>
<protein>
    <submittedName>
        <fullName evidence="3">GCN5-related N-acetyltransferase</fullName>
    </submittedName>
</protein>
<dbReference type="Gene3D" id="3.40.630.90">
    <property type="match status" value="1"/>
</dbReference>
<keyword evidence="1" id="KW-0812">Transmembrane</keyword>
<dbReference type="InterPro" id="IPR000182">
    <property type="entry name" value="GNAT_dom"/>
</dbReference>
<dbReference type="PANTHER" id="PTHR47237">
    <property type="entry name" value="SLL0310 PROTEIN"/>
    <property type="match status" value="1"/>
</dbReference>
<gene>
    <name evidence="3" type="ordered locus">Plabr_0724</name>
</gene>
<dbReference type="InterPro" id="IPR052729">
    <property type="entry name" value="Acyl/Acetyltrans_Enzymes"/>
</dbReference>
<dbReference type="PANTHER" id="PTHR47237:SF1">
    <property type="entry name" value="SLL0310 PROTEIN"/>
    <property type="match status" value="1"/>
</dbReference>
<dbReference type="Gene3D" id="3.40.630.30">
    <property type="match status" value="1"/>
</dbReference>